<dbReference type="InterPro" id="IPR011623">
    <property type="entry name" value="7TMR_DISM_rcpt_extracell_dom1"/>
</dbReference>
<reference evidence="8" key="2">
    <citation type="journal article" date="2023" name="Syst. Appl. Microbiol.">
        <title>Govania unica gen. nov., sp. nov., a rare biosphere bacterium that represents a novel family in the class Alphaproteobacteria.</title>
        <authorList>
            <person name="Vandamme P."/>
            <person name="Peeters C."/>
            <person name="Hettiarachchi A."/>
            <person name="Cnockaert M."/>
            <person name="Carlier A."/>
        </authorList>
    </citation>
    <scope>NUCLEOTIDE SEQUENCE</scope>
    <source>
        <strain evidence="8">LMG 31809</strain>
    </source>
</reference>
<dbReference type="InterPro" id="IPR004358">
    <property type="entry name" value="Sig_transdc_His_kin-like_C"/>
</dbReference>
<feature type="transmembrane region" description="Helical" evidence="6">
    <location>
        <begin position="232"/>
        <end position="255"/>
    </location>
</feature>
<dbReference type="PANTHER" id="PTHR43047">
    <property type="entry name" value="TWO-COMPONENT HISTIDINE PROTEIN KINASE"/>
    <property type="match status" value="1"/>
</dbReference>
<dbReference type="InterPro" id="IPR011622">
    <property type="entry name" value="7TMR_DISM_rcpt_extracell_dom2"/>
</dbReference>
<gene>
    <name evidence="8" type="ORF">NYP16_13475</name>
</gene>
<keyword evidence="6" id="KW-1133">Transmembrane helix</keyword>
<dbReference type="GO" id="GO:0000155">
    <property type="term" value="F:phosphorelay sensor kinase activity"/>
    <property type="evidence" value="ECO:0007669"/>
    <property type="project" value="InterPro"/>
</dbReference>
<dbReference type="InterPro" id="IPR003594">
    <property type="entry name" value="HATPase_dom"/>
</dbReference>
<dbReference type="Gene3D" id="2.60.40.2380">
    <property type="match status" value="1"/>
</dbReference>
<evidence type="ECO:0000259" key="7">
    <source>
        <dbReference type="PROSITE" id="PS50109"/>
    </source>
</evidence>
<keyword evidence="5" id="KW-0418">Kinase</keyword>
<dbReference type="Pfam" id="PF07695">
    <property type="entry name" value="7TMR-DISM_7TM"/>
    <property type="match status" value="1"/>
</dbReference>
<feature type="transmembrane region" description="Helical" evidence="6">
    <location>
        <begin position="350"/>
        <end position="371"/>
    </location>
</feature>
<evidence type="ECO:0000256" key="6">
    <source>
        <dbReference type="SAM" id="Phobius"/>
    </source>
</evidence>
<dbReference type="FunFam" id="3.30.565.10:FF:000006">
    <property type="entry name" value="Sensor histidine kinase WalK"/>
    <property type="match status" value="1"/>
</dbReference>
<dbReference type="SMART" id="SM00387">
    <property type="entry name" value="HATPase_c"/>
    <property type="match status" value="1"/>
</dbReference>
<accession>A0A9X3U1Z0</accession>
<protein>
    <recommendedName>
        <fullName evidence="2">histidine kinase</fullName>
        <ecNumber evidence="2">2.7.13.3</ecNumber>
    </recommendedName>
</protein>
<dbReference type="Gene3D" id="3.30.565.10">
    <property type="entry name" value="Histidine kinase-like ATPase, C-terminal domain"/>
    <property type="match status" value="1"/>
</dbReference>
<sequence>MASASVRATTVVETGGTTKSLTERLDILKDSSEKLGIAEVSEPAMQAHFVAVDGKSSNMGFSRAAWWGRFTLHNPGATAVDQIVEFGFPTIDRLEFYRPSLTGTGFQQQLAGDSVVGRSVDIPGRNALFRVTVPPHADVTYYVRLSGDSILAFDVSLHDVETFYVELSRSYDPSILFFGIILAAAFYSFAIFAIVRDSEYLLFSILVIGVGGYFSSIWGYMSAYVLPETTWAANFVISACNCLILFSLTRFTRLFLHLAVYAPKLDLLCRIFEKLSVLVLLISLVDFRLAHSLMFASVIFGFFGSLALSLILWRNKQKYRKLFSLSWLYFCGVLILVPFERFGVLPWGEFYQSLFRISFALICMMFAVLFAEKYRHLTQLKEKELSEARDVAIAASKAKSRFLAMMSHELRTPLNAVIGFADILRLETLGRIGNPKYMEYAQDIKDSGSNLLSTINDLLEISRIEAGQVELDEGPIVVSDLIRRCLRIVTPRATERGLVLESVLEDHLPVLIGDEARIQQVLINLLHNAIKFTPPGGRVRLQVSVTTEGEYYFAISDTGIGIAETDRARILEPFTQVDSHLTRRHDGAGLGLAIAKSILDLHDAALEIVSEIGQGTTFGILFPRQRIE</sequence>
<keyword evidence="6" id="KW-0812">Transmembrane</keyword>
<evidence type="ECO:0000256" key="2">
    <source>
        <dbReference type="ARBA" id="ARBA00012438"/>
    </source>
</evidence>
<proteinExistence type="predicted"/>
<evidence type="ECO:0000313" key="8">
    <source>
        <dbReference type="EMBL" id="MDA5194964.1"/>
    </source>
</evidence>
<dbReference type="CDD" id="cd00082">
    <property type="entry name" value="HisKA"/>
    <property type="match status" value="1"/>
</dbReference>
<evidence type="ECO:0000313" key="9">
    <source>
        <dbReference type="Proteomes" id="UP001141619"/>
    </source>
</evidence>
<dbReference type="Pfam" id="PF00512">
    <property type="entry name" value="HisKA"/>
    <property type="match status" value="1"/>
</dbReference>
<dbReference type="SUPFAM" id="SSF47384">
    <property type="entry name" value="Homodimeric domain of signal transducing histidine kinase"/>
    <property type="match status" value="1"/>
</dbReference>
<feature type="transmembrane region" description="Helical" evidence="6">
    <location>
        <begin position="267"/>
        <end position="287"/>
    </location>
</feature>
<feature type="transmembrane region" description="Helical" evidence="6">
    <location>
        <begin position="200"/>
        <end position="220"/>
    </location>
</feature>
<comment type="catalytic activity">
    <reaction evidence="1">
        <text>ATP + protein L-histidine = ADP + protein N-phospho-L-histidine.</text>
        <dbReference type="EC" id="2.7.13.3"/>
    </reaction>
</comment>
<feature type="domain" description="Histidine kinase" evidence="7">
    <location>
        <begin position="405"/>
        <end position="626"/>
    </location>
</feature>
<dbReference type="InterPro" id="IPR036097">
    <property type="entry name" value="HisK_dim/P_sf"/>
</dbReference>
<evidence type="ECO:0000256" key="4">
    <source>
        <dbReference type="ARBA" id="ARBA00022679"/>
    </source>
</evidence>
<comment type="caution">
    <text evidence="8">The sequence shown here is derived from an EMBL/GenBank/DDBJ whole genome shotgun (WGS) entry which is preliminary data.</text>
</comment>
<dbReference type="GO" id="GO:0005886">
    <property type="term" value="C:plasma membrane"/>
    <property type="evidence" value="ECO:0007669"/>
    <property type="project" value="TreeGrafter"/>
</dbReference>
<dbReference type="Pfam" id="PF02518">
    <property type="entry name" value="HATPase_c"/>
    <property type="match status" value="1"/>
</dbReference>
<dbReference type="EMBL" id="JANWOI010000004">
    <property type="protein sequence ID" value="MDA5194964.1"/>
    <property type="molecule type" value="Genomic_DNA"/>
</dbReference>
<keyword evidence="8" id="KW-0067">ATP-binding</keyword>
<name>A0A9X3U1Z0_9PROT</name>
<dbReference type="AlphaFoldDB" id="A0A9X3U1Z0"/>
<dbReference type="Pfam" id="PF07696">
    <property type="entry name" value="7TMR-DISMED2"/>
    <property type="match status" value="1"/>
</dbReference>
<dbReference type="RefSeq" id="WP_274944670.1">
    <property type="nucleotide sequence ID" value="NZ_JANWOI010000004.1"/>
</dbReference>
<dbReference type="InterPro" id="IPR036890">
    <property type="entry name" value="HATPase_C_sf"/>
</dbReference>
<feature type="transmembrane region" description="Helical" evidence="6">
    <location>
        <begin position="293"/>
        <end position="313"/>
    </location>
</feature>
<evidence type="ECO:0000256" key="5">
    <source>
        <dbReference type="ARBA" id="ARBA00022777"/>
    </source>
</evidence>
<dbReference type="PRINTS" id="PR00344">
    <property type="entry name" value="BCTRLSENSOR"/>
</dbReference>
<organism evidence="8 9">
    <name type="scientific">Govanella unica</name>
    <dbReference type="NCBI Taxonomy" id="2975056"/>
    <lineage>
        <taxon>Bacteria</taxon>
        <taxon>Pseudomonadati</taxon>
        <taxon>Pseudomonadota</taxon>
        <taxon>Alphaproteobacteria</taxon>
        <taxon>Emcibacterales</taxon>
        <taxon>Govanellaceae</taxon>
        <taxon>Govanella</taxon>
    </lineage>
</organism>
<dbReference type="PROSITE" id="PS50109">
    <property type="entry name" value="HIS_KIN"/>
    <property type="match status" value="1"/>
</dbReference>
<feature type="transmembrane region" description="Helical" evidence="6">
    <location>
        <begin position="325"/>
        <end position="344"/>
    </location>
</feature>
<dbReference type="EC" id="2.7.13.3" evidence="2"/>
<keyword evidence="4" id="KW-0808">Transferase</keyword>
<keyword evidence="9" id="KW-1185">Reference proteome</keyword>
<keyword evidence="6" id="KW-0472">Membrane</keyword>
<evidence type="ECO:0000256" key="3">
    <source>
        <dbReference type="ARBA" id="ARBA00022553"/>
    </source>
</evidence>
<dbReference type="Proteomes" id="UP001141619">
    <property type="component" value="Unassembled WGS sequence"/>
</dbReference>
<dbReference type="CDD" id="cd16922">
    <property type="entry name" value="HATPase_EvgS-ArcB-TorS-like"/>
    <property type="match status" value="1"/>
</dbReference>
<dbReference type="Gene3D" id="1.10.287.130">
    <property type="match status" value="1"/>
</dbReference>
<dbReference type="PANTHER" id="PTHR43047:SF63">
    <property type="entry name" value="HISTIDINE KINASE"/>
    <property type="match status" value="1"/>
</dbReference>
<evidence type="ECO:0000256" key="1">
    <source>
        <dbReference type="ARBA" id="ARBA00000085"/>
    </source>
</evidence>
<dbReference type="InterPro" id="IPR003661">
    <property type="entry name" value="HisK_dim/P_dom"/>
</dbReference>
<dbReference type="SUPFAM" id="SSF55874">
    <property type="entry name" value="ATPase domain of HSP90 chaperone/DNA topoisomerase II/histidine kinase"/>
    <property type="match status" value="1"/>
</dbReference>
<dbReference type="InterPro" id="IPR005467">
    <property type="entry name" value="His_kinase_dom"/>
</dbReference>
<keyword evidence="8" id="KW-0547">Nucleotide-binding</keyword>
<dbReference type="GO" id="GO:0005524">
    <property type="term" value="F:ATP binding"/>
    <property type="evidence" value="ECO:0007669"/>
    <property type="project" value="UniProtKB-KW"/>
</dbReference>
<dbReference type="GO" id="GO:0009927">
    <property type="term" value="F:histidine phosphotransfer kinase activity"/>
    <property type="evidence" value="ECO:0007669"/>
    <property type="project" value="TreeGrafter"/>
</dbReference>
<keyword evidence="3" id="KW-0597">Phosphoprotein</keyword>
<feature type="transmembrane region" description="Helical" evidence="6">
    <location>
        <begin position="175"/>
        <end position="195"/>
    </location>
</feature>
<dbReference type="SMART" id="SM00388">
    <property type="entry name" value="HisKA"/>
    <property type="match status" value="1"/>
</dbReference>
<reference evidence="8" key="1">
    <citation type="submission" date="2022-08" db="EMBL/GenBank/DDBJ databases">
        <authorList>
            <person name="Vandamme P."/>
            <person name="Hettiarachchi A."/>
            <person name="Peeters C."/>
            <person name="Cnockaert M."/>
            <person name="Carlier A."/>
        </authorList>
    </citation>
    <scope>NUCLEOTIDE SEQUENCE</scope>
    <source>
        <strain evidence="8">LMG 31809</strain>
    </source>
</reference>